<evidence type="ECO:0000256" key="2">
    <source>
        <dbReference type="ARBA" id="ARBA00023121"/>
    </source>
</evidence>
<evidence type="ECO:0000313" key="4">
    <source>
        <dbReference type="EMBL" id="CEP22790.1"/>
    </source>
</evidence>
<dbReference type="InterPro" id="IPR014352">
    <property type="entry name" value="FERM/acyl-CoA-bd_prot_sf"/>
</dbReference>
<gene>
    <name evidence="4" type="primary">ACB1</name>
    <name evidence="4" type="ORF">BN1211_3227</name>
</gene>
<dbReference type="Gene3D" id="1.20.80.10">
    <property type="match status" value="1"/>
</dbReference>
<dbReference type="PANTHER" id="PTHR23310">
    <property type="entry name" value="ACYL-COA-BINDING PROTEIN, ACBP"/>
    <property type="match status" value="1"/>
</dbReference>
<evidence type="ECO:0000259" key="3">
    <source>
        <dbReference type="PROSITE" id="PS51228"/>
    </source>
</evidence>
<evidence type="ECO:0000256" key="1">
    <source>
        <dbReference type="ARBA" id="ARBA00005567"/>
    </source>
</evidence>
<name>A0A0H5C405_CYBJN</name>
<dbReference type="Proteomes" id="UP000038830">
    <property type="component" value="Unassembled WGS sequence"/>
</dbReference>
<dbReference type="PANTHER" id="PTHR23310:SF62">
    <property type="entry name" value="ACYL-COA BINDING PROTEIN 1, ISOFORM A"/>
    <property type="match status" value="1"/>
</dbReference>
<proteinExistence type="inferred from homology"/>
<organism evidence="4 5">
    <name type="scientific">Cyberlindnera jadinii (strain ATCC 18201 / CBS 1600 / BCRC 20928 / JCM 3617 / NBRC 0987 / NRRL Y-1542)</name>
    <name type="common">Torula yeast</name>
    <name type="synonym">Candida utilis</name>
    <dbReference type="NCBI Taxonomy" id="983966"/>
    <lineage>
        <taxon>Eukaryota</taxon>
        <taxon>Fungi</taxon>
        <taxon>Dikarya</taxon>
        <taxon>Ascomycota</taxon>
        <taxon>Saccharomycotina</taxon>
        <taxon>Saccharomycetes</taxon>
        <taxon>Phaffomycetales</taxon>
        <taxon>Phaffomycetaceae</taxon>
        <taxon>Cyberlindnera</taxon>
    </lineage>
</organism>
<dbReference type="InterPro" id="IPR035984">
    <property type="entry name" value="Acyl-CoA-binding_sf"/>
</dbReference>
<keyword evidence="2" id="KW-0446">Lipid-binding</keyword>
<accession>A0A0H5C405</accession>
<dbReference type="PROSITE" id="PS51228">
    <property type="entry name" value="ACB_2"/>
    <property type="match status" value="1"/>
</dbReference>
<dbReference type="SUPFAM" id="SSF47027">
    <property type="entry name" value="Acyl-CoA binding protein"/>
    <property type="match status" value="1"/>
</dbReference>
<dbReference type="AlphaFoldDB" id="A0A0H5C405"/>
<dbReference type="FunFam" id="1.20.80.10:FF:000010">
    <property type="entry name" value="Acyl-CoA-binding domain-containing protein 5"/>
    <property type="match status" value="1"/>
</dbReference>
<feature type="domain" description="ACB" evidence="3">
    <location>
        <begin position="1"/>
        <end position="86"/>
    </location>
</feature>
<dbReference type="InterPro" id="IPR000582">
    <property type="entry name" value="Acyl-CoA-binding_protein"/>
</dbReference>
<sequence length="88" mass="10155">MSEQFTLKASQVNNLVKKPNDDELLKLYGLYKQATVGDVNTDRPGIFALKDRYKWDAWKANEGLSKEEAEQKYIELVDELIAKYGLKE</sequence>
<dbReference type="GO" id="GO:0006631">
    <property type="term" value="P:fatty acid metabolic process"/>
    <property type="evidence" value="ECO:0007669"/>
    <property type="project" value="TreeGrafter"/>
</dbReference>
<dbReference type="EMBL" id="CDQK01000003">
    <property type="protein sequence ID" value="CEP22790.1"/>
    <property type="molecule type" value="Genomic_DNA"/>
</dbReference>
<dbReference type="Pfam" id="PF00887">
    <property type="entry name" value="ACBP"/>
    <property type="match status" value="1"/>
</dbReference>
<protein>
    <submittedName>
        <fullName evidence="4">Acyl-CoA-binding protein Short=ACBP</fullName>
    </submittedName>
</protein>
<reference evidence="5" key="1">
    <citation type="journal article" date="2015" name="J. Biotechnol.">
        <title>The structure of the Cyberlindnera jadinii genome and its relation to Candida utilis analyzed by the occurrence of single nucleotide polymorphisms.</title>
        <authorList>
            <person name="Rupp O."/>
            <person name="Brinkrolf K."/>
            <person name="Buerth C."/>
            <person name="Kunigo M."/>
            <person name="Schneider J."/>
            <person name="Jaenicke S."/>
            <person name="Goesmann A."/>
            <person name="Puehler A."/>
            <person name="Jaeger K.-E."/>
            <person name="Ernst J.F."/>
        </authorList>
    </citation>
    <scope>NUCLEOTIDE SEQUENCE [LARGE SCALE GENOMIC DNA]</scope>
    <source>
        <strain evidence="5">ATCC 18201 / CBS 1600 / BCRC 20928 / JCM 3617 / NBRC 0987 / NRRL Y-1542</strain>
    </source>
</reference>
<evidence type="ECO:0000313" key="5">
    <source>
        <dbReference type="Proteomes" id="UP000038830"/>
    </source>
</evidence>
<comment type="similarity">
    <text evidence="1">Belongs to the ACBP family.</text>
</comment>
<dbReference type="GO" id="GO:0000062">
    <property type="term" value="F:fatty-acyl-CoA binding"/>
    <property type="evidence" value="ECO:0007669"/>
    <property type="project" value="InterPro"/>
</dbReference>
<dbReference type="PRINTS" id="PR00689">
    <property type="entry name" value="ACOABINDINGP"/>
</dbReference>